<evidence type="ECO:0000256" key="9">
    <source>
        <dbReference type="ARBA" id="ARBA00023224"/>
    </source>
</evidence>
<dbReference type="PANTHER" id="PTHR21137">
    <property type="entry name" value="ODORANT RECEPTOR"/>
    <property type="match status" value="1"/>
</dbReference>
<keyword evidence="6 10" id="KW-1133">Transmembrane helix</keyword>
<dbReference type="GO" id="GO:0005549">
    <property type="term" value="F:odorant binding"/>
    <property type="evidence" value="ECO:0007669"/>
    <property type="project" value="InterPro"/>
</dbReference>
<sequence>MRKRNDDIFPSKDPVKKALFIPKILLESTNLWPEKRTPFAKITNWIFLFLCIFIESGQIAFVIRNIKDITRIASAMSTVSTTFQAITKLSVLYIYSNKLKSVLWLIWHEFWPAEIAGPRIEQQLKSYNTIIIHASVVMFISGVSFAFGFLSAPLRTGTRILPFESVYPFDWSGSPLYEIIYVTEWITNIAFIVVGICGHDYLFLGICSNIVAQYTLLRATFNSLGAANIEETNRRILDSNTEPLKRRENEKLLERCIAHHVMLTDVCEEVAHIFSFSCFVQLFSSVTALCVAALIMTFAEIDVTLFTAVSAYLFGHLLQLFLFCTLGNEVTSHAGELATSIFCSEWYNIEGISLKKDLLFVMDKARREVKISALGILALNYETFIGVLKLSFSFYTMLSKASGHK</sequence>
<feature type="transmembrane region" description="Helical" evidence="10">
    <location>
        <begin position="75"/>
        <end position="95"/>
    </location>
</feature>
<dbReference type="GO" id="GO:0004984">
    <property type="term" value="F:olfactory receptor activity"/>
    <property type="evidence" value="ECO:0007669"/>
    <property type="project" value="InterPro"/>
</dbReference>
<comment type="caution">
    <text evidence="10">Lacks conserved residue(s) required for the propagation of feature annotation.</text>
</comment>
<dbReference type="EMBL" id="QDEB01126161">
    <property type="protein sequence ID" value="RZB39678.1"/>
    <property type="molecule type" value="Genomic_DNA"/>
</dbReference>
<feature type="transmembrane region" description="Helical" evidence="10">
    <location>
        <begin position="371"/>
        <end position="395"/>
    </location>
</feature>
<evidence type="ECO:0000256" key="10">
    <source>
        <dbReference type="RuleBase" id="RU351113"/>
    </source>
</evidence>
<feature type="transmembrane region" description="Helical" evidence="10">
    <location>
        <begin position="279"/>
        <end position="299"/>
    </location>
</feature>
<reference evidence="11 12" key="1">
    <citation type="submission" date="2017-03" db="EMBL/GenBank/DDBJ databases">
        <title>Genome of the blue death feigning beetle - Asbolus verrucosus.</title>
        <authorList>
            <person name="Rider S.D."/>
        </authorList>
    </citation>
    <scope>NUCLEOTIDE SEQUENCE [LARGE SCALE GENOMIC DNA]</scope>
    <source>
        <strain evidence="11">Butters</strain>
        <tissue evidence="11">Head and leg muscle</tissue>
    </source>
</reference>
<feature type="transmembrane region" description="Helical" evidence="10">
    <location>
        <begin position="42"/>
        <end position="63"/>
    </location>
</feature>
<evidence type="ECO:0000313" key="11">
    <source>
        <dbReference type="EMBL" id="RZB39678.1"/>
    </source>
</evidence>
<protein>
    <recommendedName>
        <fullName evidence="10">Odorant receptor</fullName>
    </recommendedName>
</protein>
<keyword evidence="8 10" id="KW-0675">Receptor</keyword>
<keyword evidence="5 10" id="KW-0552">Olfaction</keyword>
<dbReference type="InterPro" id="IPR004117">
    <property type="entry name" value="7tm6_olfct_rcpt"/>
</dbReference>
<keyword evidence="3 10" id="KW-0716">Sensory transduction</keyword>
<dbReference type="Proteomes" id="UP000292052">
    <property type="component" value="Unassembled WGS sequence"/>
</dbReference>
<keyword evidence="4 10" id="KW-0812">Transmembrane</keyword>
<proteinExistence type="inferred from homology"/>
<evidence type="ECO:0000313" key="12">
    <source>
        <dbReference type="Proteomes" id="UP000292052"/>
    </source>
</evidence>
<organism evidence="11 12">
    <name type="scientific">Asbolus verrucosus</name>
    <name type="common">Desert ironclad beetle</name>
    <dbReference type="NCBI Taxonomy" id="1661398"/>
    <lineage>
        <taxon>Eukaryota</taxon>
        <taxon>Metazoa</taxon>
        <taxon>Ecdysozoa</taxon>
        <taxon>Arthropoda</taxon>
        <taxon>Hexapoda</taxon>
        <taxon>Insecta</taxon>
        <taxon>Pterygota</taxon>
        <taxon>Neoptera</taxon>
        <taxon>Endopterygota</taxon>
        <taxon>Coleoptera</taxon>
        <taxon>Polyphaga</taxon>
        <taxon>Cucujiformia</taxon>
        <taxon>Tenebrionidae</taxon>
        <taxon>Pimeliinae</taxon>
        <taxon>Asbolus</taxon>
    </lineage>
</organism>
<evidence type="ECO:0000256" key="3">
    <source>
        <dbReference type="ARBA" id="ARBA00022606"/>
    </source>
</evidence>
<dbReference type="Pfam" id="PF02949">
    <property type="entry name" value="7tm_6"/>
    <property type="match status" value="1"/>
</dbReference>
<dbReference type="OrthoDB" id="6743260at2759"/>
<evidence type="ECO:0000256" key="4">
    <source>
        <dbReference type="ARBA" id="ARBA00022692"/>
    </source>
</evidence>
<keyword evidence="12" id="KW-1185">Reference proteome</keyword>
<dbReference type="GO" id="GO:0005886">
    <property type="term" value="C:plasma membrane"/>
    <property type="evidence" value="ECO:0007669"/>
    <property type="project" value="UniProtKB-SubCell"/>
</dbReference>
<evidence type="ECO:0000256" key="2">
    <source>
        <dbReference type="ARBA" id="ARBA00022475"/>
    </source>
</evidence>
<evidence type="ECO:0000256" key="7">
    <source>
        <dbReference type="ARBA" id="ARBA00023136"/>
    </source>
</evidence>
<feature type="transmembrane region" description="Helical" evidence="10">
    <location>
        <begin position="130"/>
        <end position="150"/>
    </location>
</feature>
<comment type="similarity">
    <text evidence="10">Belongs to the insect chemoreceptor superfamily. Heteromeric odorant receptor channel (TC 1.A.69) family.</text>
</comment>
<evidence type="ECO:0000256" key="5">
    <source>
        <dbReference type="ARBA" id="ARBA00022725"/>
    </source>
</evidence>
<name>A0A482V944_ASBVE</name>
<evidence type="ECO:0000256" key="1">
    <source>
        <dbReference type="ARBA" id="ARBA00004651"/>
    </source>
</evidence>
<dbReference type="PANTHER" id="PTHR21137:SF35">
    <property type="entry name" value="ODORANT RECEPTOR 19A-RELATED"/>
    <property type="match status" value="1"/>
</dbReference>
<feature type="transmembrane region" description="Helical" evidence="10">
    <location>
        <begin position="305"/>
        <end position="326"/>
    </location>
</feature>
<accession>A0A482V944</accession>
<comment type="caution">
    <text evidence="11">The sequence shown here is derived from an EMBL/GenBank/DDBJ whole genome shotgun (WGS) entry which is preliminary data.</text>
</comment>
<dbReference type="AlphaFoldDB" id="A0A482V944"/>
<evidence type="ECO:0000256" key="8">
    <source>
        <dbReference type="ARBA" id="ARBA00023170"/>
    </source>
</evidence>
<keyword evidence="2" id="KW-1003">Cell membrane</keyword>
<gene>
    <name evidence="11" type="ORF">BDFB_005965</name>
</gene>
<comment type="subcellular location">
    <subcellularLocation>
        <location evidence="1 10">Cell membrane</location>
        <topology evidence="1 10">Multi-pass membrane protein</topology>
    </subcellularLocation>
</comment>
<keyword evidence="7 10" id="KW-0472">Membrane</keyword>
<evidence type="ECO:0000256" key="6">
    <source>
        <dbReference type="ARBA" id="ARBA00022989"/>
    </source>
</evidence>
<dbReference type="GO" id="GO:0007165">
    <property type="term" value="P:signal transduction"/>
    <property type="evidence" value="ECO:0007669"/>
    <property type="project" value="UniProtKB-KW"/>
</dbReference>
<keyword evidence="9 10" id="KW-0807">Transducer</keyword>